<keyword evidence="3" id="KW-1185">Reference proteome</keyword>
<dbReference type="InterPro" id="IPR041966">
    <property type="entry name" value="LOTUS-like"/>
</dbReference>
<organism evidence="2 3">
    <name type="scientific">Acholeplasma oculi</name>
    <dbReference type="NCBI Taxonomy" id="35623"/>
    <lineage>
        <taxon>Bacteria</taxon>
        <taxon>Bacillati</taxon>
        <taxon>Mycoplasmatota</taxon>
        <taxon>Mollicutes</taxon>
        <taxon>Acholeplasmatales</taxon>
        <taxon>Acholeplasmataceae</taxon>
        <taxon>Acholeplasma</taxon>
    </lineage>
</organism>
<evidence type="ECO:0000313" key="3">
    <source>
        <dbReference type="Proteomes" id="UP000032434"/>
    </source>
</evidence>
<accession>A0A061AFH2</accession>
<dbReference type="Gene3D" id="3.40.50.1010">
    <property type="entry name" value="5'-nuclease"/>
    <property type="match status" value="1"/>
</dbReference>
<dbReference type="STRING" id="35623.Aocu_02080"/>
<feature type="domain" description="NYN" evidence="1">
    <location>
        <begin position="2"/>
        <end position="132"/>
    </location>
</feature>
<gene>
    <name evidence="2" type="ORF">Aocu_02080</name>
</gene>
<dbReference type="InterPro" id="IPR021139">
    <property type="entry name" value="NYN"/>
</dbReference>
<dbReference type="KEGG" id="aoc:Aocu_02080"/>
<dbReference type="GO" id="GO:0004540">
    <property type="term" value="F:RNA nuclease activity"/>
    <property type="evidence" value="ECO:0007669"/>
    <property type="project" value="InterPro"/>
</dbReference>
<reference evidence="3" key="1">
    <citation type="submission" date="2014-05" db="EMBL/GenBank/DDBJ databases">
        <authorList>
            <person name="Kube M."/>
        </authorList>
    </citation>
    <scope>NUCLEOTIDE SEQUENCE [LARGE SCALE GENOMIC DNA]</scope>
</reference>
<dbReference type="Proteomes" id="UP000032434">
    <property type="component" value="Chromosome 1"/>
</dbReference>
<dbReference type="PANTHER" id="PTHR35811">
    <property type="entry name" value="SLR1870 PROTEIN"/>
    <property type="match status" value="1"/>
</dbReference>
<dbReference type="OrthoDB" id="9783963at2"/>
<dbReference type="Pfam" id="PF01936">
    <property type="entry name" value="NYN"/>
    <property type="match status" value="1"/>
</dbReference>
<dbReference type="CDD" id="cd11297">
    <property type="entry name" value="PIN_LabA-like_N_1"/>
    <property type="match status" value="1"/>
</dbReference>
<dbReference type="EMBL" id="LK028559">
    <property type="protein sequence ID" value="CDR30281.1"/>
    <property type="molecule type" value="Genomic_DNA"/>
</dbReference>
<sequence length="277" mass="32021">MKVAVLIDLDNIKNENSLSRIIVELSNKGELLFKYGFYSNFNDKNIKRILQQYGIIPVMFPSFVDSKSCSDISLTIKALDLLSNIEVDCFAIVSNDSDFISLSNRLRESNKKTILVTDKQSINKEKYNYFDEGIDIFDLLNPKSNIEEILVSSKELSVDVGEKNEINTNQSEKIDIDNSIVVDNIKYVDYSSESPLIRDLLTKIQTAFNNIAIENNFARLSMLVEYLSKKGKKFDPRDYGHTSKRIKEFFERKLNQYFDIETKNSTTFIKFKTEVMR</sequence>
<dbReference type="RefSeq" id="WP_045748850.1">
    <property type="nucleotide sequence ID" value="NZ_FUZK01000002.1"/>
</dbReference>
<protein>
    <submittedName>
        <fullName evidence="2">Limkain-b1-type protein</fullName>
    </submittedName>
</protein>
<evidence type="ECO:0000259" key="1">
    <source>
        <dbReference type="Pfam" id="PF01936"/>
    </source>
</evidence>
<dbReference type="InParanoid" id="A0A061AFH2"/>
<dbReference type="Gene3D" id="3.30.420.610">
    <property type="entry name" value="LOTUS domain-like"/>
    <property type="match status" value="1"/>
</dbReference>
<dbReference type="PANTHER" id="PTHR35811:SF1">
    <property type="entry name" value="HTH OST-TYPE DOMAIN-CONTAINING PROTEIN"/>
    <property type="match status" value="1"/>
</dbReference>
<proteinExistence type="predicted"/>
<dbReference type="PATRIC" id="fig|35623.3.peg.208"/>
<evidence type="ECO:0000313" key="2">
    <source>
        <dbReference type="EMBL" id="CDR30281.1"/>
    </source>
</evidence>
<name>A0A061AFH2_9MOLU</name>
<dbReference type="AlphaFoldDB" id="A0A061AFH2"/>
<dbReference type="HOGENOM" id="CLU_1003342_0_0_14"/>